<dbReference type="InterPro" id="IPR025263">
    <property type="entry name" value="YhdP_central"/>
</dbReference>
<feature type="domain" description="YhdP central" evidence="3">
    <location>
        <begin position="35"/>
        <end position="1384"/>
    </location>
</feature>
<dbReference type="Pfam" id="PF13116">
    <property type="entry name" value="YhdP"/>
    <property type="match status" value="1"/>
</dbReference>
<dbReference type="PANTHER" id="PTHR38690:SF1">
    <property type="entry name" value="PROTEASE"/>
    <property type="match status" value="1"/>
</dbReference>
<feature type="compositionally biased region" description="Polar residues" evidence="1">
    <location>
        <begin position="544"/>
        <end position="559"/>
    </location>
</feature>
<organism evidence="4 5">
    <name type="scientific">Malikia spinosa</name>
    <dbReference type="NCBI Taxonomy" id="86180"/>
    <lineage>
        <taxon>Bacteria</taxon>
        <taxon>Pseudomonadati</taxon>
        <taxon>Pseudomonadota</taxon>
        <taxon>Betaproteobacteria</taxon>
        <taxon>Burkholderiales</taxon>
        <taxon>Comamonadaceae</taxon>
        <taxon>Malikia</taxon>
    </lineage>
</organism>
<evidence type="ECO:0000256" key="2">
    <source>
        <dbReference type="SAM" id="Phobius"/>
    </source>
</evidence>
<feature type="region of interest" description="Disordered" evidence="1">
    <location>
        <begin position="537"/>
        <end position="563"/>
    </location>
</feature>
<name>A0A2S9KII5_9BURK</name>
<evidence type="ECO:0000259" key="3">
    <source>
        <dbReference type="Pfam" id="PF13116"/>
    </source>
</evidence>
<comment type="caution">
    <text evidence="4">The sequence shown here is derived from an EMBL/GenBank/DDBJ whole genome shotgun (WGS) entry which is preliminary data.</text>
</comment>
<feature type="transmembrane region" description="Helical" evidence="2">
    <location>
        <begin position="44"/>
        <end position="67"/>
    </location>
</feature>
<gene>
    <name evidence="4" type="ORF">C6P61_02010</name>
</gene>
<dbReference type="PANTHER" id="PTHR38690">
    <property type="entry name" value="PROTEASE-RELATED"/>
    <property type="match status" value="1"/>
</dbReference>
<proteinExistence type="predicted"/>
<dbReference type="OrthoDB" id="8521382at2"/>
<keyword evidence="2" id="KW-1133">Transmembrane helix</keyword>
<protein>
    <submittedName>
        <fullName evidence="4">TIGR02099 family protein</fullName>
    </submittedName>
</protein>
<reference evidence="4 5" key="1">
    <citation type="submission" date="2018-03" db="EMBL/GenBank/DDBJ databases">
        <title>Comparative genomics illustrates the genes involved in a hyperalkaliphilic mechanisms of Serpentinomonas isolated from highly-alkaline calcium-rich serpentinized springs.</title>
        <authorList>
            <person name="Suzuki S."/>
            <person name="Ishii S."/>
            <person name="Walworth N."/>
            <person name="Bird L."/>
            <person name="Kuenen J.G."/>
            <person name="Nealson K.H."/>
        </authorList>
    </citation>
    <scope>NUCLEOTIDE SEQUENCE [LARGE SCALE GENOMIC DNA]</scope>
    <source>
        <strain evidence="4 5">83</strain>
    </source>
</reference>
<dbReference type="NCBIfam" id="TIGR02099">
    <property type="entry name" value="YhdP family protein"/>
    <property type="match status" value="1"/>
</dbReference>
<keyword evidence="5" id="KW-1185">Reference proteome</keyword>
<dbReference type="EMBL" id="PVLR01000006">
    <property type="protein sequence ID" value="PRD70250.1"/>
    <property type="molecule type" value="Genomic_DNA"/>
</dbReference>
<sequence length="1403" mass="151458">MSERELLRSGTVRYLVDHHNSEPMNPVSSRPTAMLRLAAGSARALLWLLLTSWCLVALSWGLLHWVIVPRIENWKPELEQAATRALGLRVEIGALQAESASLLPQLTLRELRLFDSQGREALRLPSVLGTLSLRSLLSLGFEQLVIDGPELELRRQADGVVTLAGIALASRGGPSEAADWFFSQREFLLRDGLLRWSDELRPQAPPLELREVSLLLRNPGRQHQLRLDATPPADWGARFSLRGRFRQPLLSLAGAGELKNWSGQLYGEFSELRLQPLRQYLDPGLLQQLELQDGEGSLAFWSELSRGQWTGFTGDLALRRLALRLAPDLQPLKLQQLGGRLELKQEAGALEIATRDLAFRTDQGTTWPGGNLRYRETRQASEKGGGLQTLRLEGDRLDLVALRQLAAQLPLPAPGRRWLDQLQPAGLIEQLELQWQAGTQPQGRWQAKGEVSGLSLQAGNASNGRPGLSGASLDFDASDSGGQASVELERGALEFPGLFEQPRLEFDRLQTELQWTIDGDRIQVEVPQLSFANADAAGQAKGRWQTSDPASSPVSSTPRSRFPGRLELDATLSRADGTRVHRYLPLGVNAEARHYVRDAIRRGQSRSAQFKVRGDLADFPFSRPGSGEFSVRASVSGVELDYVPAMRNTDGRPAWPALSQVDGELQIDGNSLAIVQGRAQVAELPQLRASQVEARIPDLAHAPQLQIKGQIAGPAADALAFVNRSPLLGMTGHALEQARIDGQTQVQLRLELPLERIESSRVEGLVQFPGNDMQFTPDTPTLTGTSGSLRFSEQGFNVPQARTQLLGGELVFQGGMTPGKGALVSFSGQGSASALGLRQASQWQALAALGQIASGSTGYQVQLEFQGAATALTVSSNLQGLALALPAPLGKTATESLPMRYEVAPQTPDNGRWRDLLSLDLGPAAKPVVSARYEREHEGEQTRVLRGALALGTERPALPARGVQAQLAFDRLSLEDWQDAFDAAQAAPGPGDPASSAVGAASATGLASDSRAYWPGNVALRARQIDHEGRSFHELELKGQLERNSWRGTIAARQLKGRVEYQPADADSPGRVYARLEHLMLPHSAASEIEQLTQQAPVRLPALDIVVQDFELGSRKLGRLEIEAVNQQPSPSQREAGSVWRLEKLNLSSPEARLQATGHWAIAAAPRGVTGAASTVGAAVQRRTALQLKLEIEDAGALLARLGMPGVVRGGQGSLTGQVAWLGSPLALHPPSLNGALQLALERGQFLQADPGLAKLLGVLSLQALPRRLTLDFRDIFSEGFAFDSVRGSARIAQGVISSDNLQMRGVNAVVFLDGSADLGQETQDLSALVIPELNTGGASLITSLVNPAVGLGSFVAQYLIGKPLRAAATQQFHVSGSWYDPKVEKVEPGAAKLPEKTQGGQP</sequence>
<evidence type="ECO:0000313" key="5">
    <source>
        <dbReference type="Proteomes" id="UP000238326"/>
    </source>
</evidence>
<feature type="region of interest" description="Disordered" evidence="1">
    <location>
        <begin position="458"/>
        <end position="480"/>
    </location>
</feature>
<dbReference type="Proteomes" id="UP000238326">
    <property type="component" value="Unassembled WGS sequence"/>
</dbReference>
<evidence type="ECO:0000256" key="1">
    <source>
        <dbReference type="SAM" id="MobiDB-lite"/>
    </source>
</evidence>
<evidence type="ECO:0000313" key="4">
    <source>
        <dbReference type="EMBL" id="PRD70250.1"/>
    </source>
</evidence>
<keyword evidence="2" id="KW-0472">Membrane</keyword>
<keyword evidence="2" id="KW-0812">Transmembrane</keyword>
<dbReference type="InterPro" id="IPR011836">
    <property type="entry name" value="YhdP"/>
</dbReference>
<accession>A0A2S9KII5</accession>